<reference evidence="6" key="1">
    <citation type="submission" date="2019-06" db="EMBL/GenBank/DDBJ databases">
        <authorList>
            <person name="Broberg M."/>
        </authorList>
    </citation>
    <scope>NUCLEOTIDE SEQUENCE [LARGE SCALE GENOMIC DNA]</scope>
</reference>
<proteinExistence type="inferred from homology"/>
<dbReference type="AlphaFoldDB" id="A0A9N9UAF6"/>
<keyword evidence="6" id="KW-1185">Reference proteome</keyword>
<keyword evidence="2 3" id="KW-0378">Hydrolase</keyword>
<protein>
    <recommendedName>
        <fullName evidence="3">Carboxylic ester hydrolase</fullName>
        <ecNumber evidence="3">3.1.1.-</ecNumber>
    </recommendedName>
</protein>
<dbReference type="InterPro" id="IPR050654">
    <property type="entry name" value="AChE-related_enzymes"/>
</dbReference>
<dbReference type="SUPFAM" id="SSF53474">
    <property type="entry name" value="alpha/beta-Hydrolases"/>
    <property type="match status" value="1"/>
</dbReference>
<evidence type="ECO:0000256" key="2">
    <source>
        <dbReference type="ARBA" id="ARBA00022801"/>
    </source>
</evidence>
<dbReference type="GO" id="GO:0052689">
    <property type="term" value="F:carboxylic ester hydrolase activity"/>
    <property type="evidence" value="ECO:0007669"/>
    <property type="project" value="TreeGrafter"/>
</dbReference>
<comment type="similarity">
    <text evidence="1 3">Belongs to the type-B carboxylesterase/lipase family.</text>
</comment>
<accession>A0A9N9UAF6</accession>
<evidence type="ECO:0000259" key="4">
    <source>
        <dbReference type="Pfam" id="PF00135"/>
    </source>
</evidence>
<dbReference type="EMBL" id="CABFNO020001323">
    <property type="protein sequence ID" value="CAG9981335.1"/>
    <property type="molecule type" value="Genomic_DNA"/>
</dbReference>
<dbReference type="EC" id="3.1.1.-" evidence="3"/>
<evidence type="ECO:0000256" key="3">
    <source>
        <dbReference type="RuleBase" id="RU361235"/>
    </source>
</evidence>
<evidence type="ECO:0000256" key="1">
    <source>
        <dbReference type="ARBA" id="ARBA00005964"/>
    </source>
</evidence>
<reference evidence="5 6" key="2">
    <citation type="submission" date="2021-10" db="EMBL/GenBank/DDBJ databases">
        <authorList>
            <person name="Piombo E."/>
        </authorList>
    </citation>
    <scope>NUCLEOTIDE SEQUENCE [LARGE SCALE GENOMIC DNA]</scope>
</reference>
<sequence>MKLAHHSFAFLVTAVSASSAPAVVQVRNGTYTGLVQDSFDQHHFLGIPYAQPPVGALRFKPPQSLSSSWSGSRNAAAYAPACWSPTRDNLPPGSEMSEDCLAINVVRPAGVKANDELPVAVWIHGGGLVDGSSSESSYNLSFIVNKSVEMGTPIVAASFNYRLNGWGLLYGNLLHEEGSSHLGYRDQRLALHWLQENIAAFGGDPEQVTIFGESAGAWSVGAQLLAHGGRDDGLFRGAVMQSGAPVWPEPNGPIFADDWEPYYQHIVSQTGCANTTDTLSCLRDVPAGKLTKAFEAPLEGFSRDWGHVVDGDFFETTTQKQIAEGKLPRVPLLMGINTDEGTSFAQQGINTDDEFLNLVRATGVDEDGVRELAKLYPDDPAVGTPATLHGRPSGDLAYLGAQYKRVAAFAGDLIMHGPRRLMTDALAKTGATLYSYHFNVTTDGPHMGATHFAEVPFVFNSIEQQGGSEVPKHSKELANIMSRMWISFFINLDPNYNEVSCLKWPLFEEPSRTNFVFDVHKKGNGYLEKETLGVREEAIKGLIKRMYPLDLA</sequence>
<dbReference type="InterPro" id="IPR002018">
    <property type="entry name" value="CarbesteraseB"/>
</dbReference>
<name>A0A9N9UAF6_9HYPO</name>
<dbReference type="PANTHER" id="PTHR43918">
    <property type="entry name" value="ACETYLCHOLINESTERASE"/>
    <property type="match status" value="1"/>
</dbReference>
<keyword evidence="3" id="KW-0732">Signal</keyword>
<comment type="caution">
    <text evidence="5">The sequence shown here is derived from an EMBL/GenBank/DDBJ whole genome shotgun (WGS) entry which is preliminary data.</text>
</comment>
<evidence type="ECO:0000313" key="6">
    <source>
        <dbReference type="Proteomes" id="UP000754883"/>
    </source>
</evidence>
<gene>
    <name evidence="5" type="ORF">CBYS24578_00008311</name>
</gene>
<dbReference type="OrthoDB" id="408631at2759"/>
<dbReference type="InterPro" id="IPR019826">
    <property type="entry name" value="Carboxylesterase_B_AS"/>
</dbReference>
<dbReference type="PANTHER" id="PTHR43918:SF4">
    <property type="entry name" value="CARBOXYLIC ESTER HYDROLASE"/>
    <property type="match status" value="1"/>
</dbReference>
<organism evidence="5 6">
    <name type="scientific">Clonostachys byssicola</name>
    <dbReference type="NCBI Taxonomy" id="160290"/>
    <lineage>
        <taxon>Eukaryota</taxon>
        <taxon>Fungi</taxon>
        <taxon>Dikarya</taxon>
        <taxon>Ascomycota</taxon>
        <taxon>Pezizomycotina</taxon>
        <taxon>Sordariomycetes</taxon>
        <taxon>Hypocreomycetidae</taxon>
        <taxon>Hypocreales</taxon>
        <taxon>Bionectriaceae</taxon>
        <taxon>Clonostachys</taxon>
    </lineage>
</organism>
<dbReference type="Gene3D" id="3.40.50.1820">
    <property type="entry name" value="alpha/beta hydrolase"/>
    <property type="match status" value="1"/>
</dbReference>
<dbReference type="PROSITE" id="PS00122">
    <property type="entry name" value="CARBOXYLESTERASE_B_1"/>
    <property type="match status" value="1"/>
</dbReference>
<evidence type="ECO:0000313" key="5">
    <source>
        <dbReference type="EMBL" id="CAG9981335.1"/>
    </source>
</evidence>
<feature type="domain" description="Carboxylesterase type B" evidence="4">
    <location>
        <begin position="22"/>
        <end position="516"/>
    </location>
</feature>
<dbReference type="InterPro" id="IPR029058">
    <property type="entry name" value="AB_hydrolase_fold"/>
</dbReference>
<feature type="chain" id="PRO_5040532766" description="Carboxylic ester hydrolase" evidence="3">
    <location>
        <begin position="20"/>
        <end position="552"/>
    </location>
</feature>
<feature type="signal peptide" evidence="3">
    <location>
        <begin position="1"/>
        <end position="19"/>
    </location>
</feature>
<dbReference type="Proteomes" id="UP000754883">
    <property type="component" value="Unassembled WGS sequence"/>
</dbReference>
<dbReference type="Pfam" id="PF00135">
    <property type="entry name" value="COesterase"/>
    <property type="match status" value="1"/>
</dbReference>